<organism evidence="3 4">
    <name type="scientific">Mya arenaria</name>
    <name type="common">Soft-shell clam</name>
    <dbReference type="NCBI Taxonomy" id="6604"/>
    <lineage>
        <taxon>Eukaryota</taxon>
        <taxon>Metazoa</taxon>
        <taxon>Spiralia</taxon>
        <taxon>Lophotrochozoa</taxon>
        <taxon>Mollusca</taxon>
        <taxon>Bivalvia</taxon>
        <taxon>Autobranchia</taxon>
        <taxon>Heteroconchia</taxon>
        <taxon>Euheterodonta</taxon>
        <taxon>Imparidentia</taxon>
        <taxon>Neoheterodontei</taxon>
        <taxon>Myida</taxon>
        <taxon>Myoidea</taxon>
        <taxon>Myidae</taxon>
        <taxon>Mya</taxon>
    </lineage>
</organism>
<keyword evidence="4" id="KW-1185">Reference proteome</keyword>
<evidence type="ECO:0000256" key="2">
    <source>
        <dbReference type="SAM" id="Phobius"/>
    </source>
</evidence>
<gene>
    <name evidence="3" type="ORF">MAR_025508</name>
</gene>
<accession>A0ABY7EMW7</accession>
<dbReference type="Pfam" id="PF04488">
    <property type="entry name" value="Gly_transf_sug"/>
    <property type="match status" value="1"/>
</dbReference>
<dbReference type="InterPro" id="IPR007577">
    <property type="entry name" value="GlycoTrfase_DXD_sugar-bd_CS"/>
</dbReference>
<evidence type="ECO:0000256" key="1">
    <source>
        <dbReference type="ARBA" id="ARBA00022679"/>
    </source>
</evidence>
<proteinExistence type="predicted"/>
<dbReference type="Proteomes" id="UP001164746">
    <property type="component" value="Chromosome 8"/>
</dbReference>
<reference evidence="3" key="1">
    <citation type="submission" date="2022-11" db="EMBL/GenBank/DDBJ databases">
        <title>Centuries of genome instability and evolution in soft-shell clam transmissible cancer (bioRxiv).</title>
        <authorList>
            <person name="Hart S.F.M."/>
            <person name="Yonemitsu M.A."/>
            <person name="Giersch R.M."/>
            <person name="Beal B.F."/>
            <person name="Arriagada G."/>
            <person name="Davis B.W."/>
            <person name="Ostrander E.A."/>
            <person name="Goff S.P."/>
            <person name="Metzger M.J."/>
        </authorList>
    </citation>
    <scope>NUCLEOTIDE SEQUENCE</scope>
    <source>
        <strain evidence="3">MELC-2E11</strain>
        <tissue evidence="3">Siphon/mantle</tissue>
    </source>
</reference>
<dbReference type="PANTHER" id="PTHR32385">
    <property type="entry name" value="MANNOSYL PHOSPHORYLINOSITOL CERAMIDE SYNTHASE"/>
    <property type="match status" value="1"/>
</dbReference>
<keyword evidence="2" id="KW-1133">Transmembrane helix</keyword>
<dbReference type="Gene3D" id="3.90.550.20">
    <property type="match status" value="1"/>
</dbReference>
<keyword evidence="1" id="KW-0808">Transferase</keyword>
<dbReference type="InterPro" id="IPR051706">
    <property type="entry name" value="Glycosyltransferase_domain"/>
</dbReference>
<evidence type="ECO:0000313" key="4">
    <source>
        <dbReference type="Proteomes" id="UP001164746"/>
    </source>
</evidence>
<dbReference type="EMBL" id="CP111019">
    <property type="protein sequence ID" value="WAR11328.1"/>
    <property type="molecule type" value="Genomic_DNA"/>
</dbReference>
<evidence type="ECO:0000313" key="3">
    <source>
        <dbReference type="EMBL" id="WAR11328.1"/>
    </source>
</evidence>
<keyword evidence="2" id="KW-0472">Membrane</keyword>
<keyword evidence="2" id="KW-0812">Transmembrane</keyword>
<name>A0ABY7EMW7_MYAAR</name>
<dbReference type="PANTHER" id="PTHR32385:SF15">
    <property type="entry name" value="INOSITOL PHOSPHOCERAMIDE MANNOSYLTRANSFERASE 1"/>
    <property type="match status" value="1"/>
</dbReference>
<dbReference type="SUPFAM" id="SSF53448">
    <property type="entry name" value="Nucleotide-diphospho-sugar transferases"/>
    <property type="match status" value="1"/>
</dbReference>
<dbReference type="InterPro" id="IPR029044">
    <property type="entry name" value="Nucleotide-diphossugar_trans"/>
</dbReference>
<sequence length="382" mass="44049">MRHITWSTSVFIMLVLRKRTVVLLGFIFVVSSVTVLRLTGLHTGGYQTEQMFAQKTQSVSEIILPVILQTTYSAVAEDLRAPADARNPLIPHIIHQTFETVMIPSELESYIRTVVNMNANWTYYFWTDVSARNLVKERHPNLLDIWDKYKRNIMRADALRYVVLYEFGGAYLDLDVEAYRSFNRITYKYGCIIPPEPIEHSALLYNMTLLLNNAIMFCRAKHPIMKALMNGLEGSMNHKNILFATGPIFLTNMFNSYVNERILNKSVIINNDSSGTTVFHVSGEAYIVDIYIPNVAFFNDEIDYTLQNKGFQQTCKNVSDSSNLVRQACGHFLNREMKRQMNFLAFTGHKWIHLWLRSKADNQKTSKKNISEILAEKTITIF</sequence>
<feature type="transmembrane region" description="Helical" evidence="2">
    <location>
        <begin position="21"/>
        <end position="40"/>
    </location>
</feature>
<protein>
    <submittedName>
        <fullName evidence="3">SUR1-like protein</fullName>
    </submittedName>
</protein>